<comment type="similarity">
    <text evidence="2">Belongs to the major facilitator superfamily. Sugar transporter (TC 2.A.1.1) family.</text>
</comment>
<name>A0A4Y1QNA9_PRUDU</name>
<feature type="transmembrane region" description="Helical" evidence="9">
    <location>
        <begin position="465"/>
        <end position="486"/>
    </location>
</feature>
<dbReference type="PANTHER" id="PTHR23500:SF531">
    <property type="entry name" value="MAJOR FACILITATOR, SUGAR TRANSPORTER, MAJOR FACILITATOR SUPERFAMILY-RELATED"/>
    <property type="match status" value="1"/>
</dbReference>
<keyword evidence="7 9" id="KW-1133">Transmembrane helix</keyword>
<organism evidence="11">
    <name type="scientific">Prunus dulcis</name>
    <name type="common">Almond</name>
    <name type="synonym">Amygdalus dulcis</name>
    <dbReference type="NCBI Taxonomy" id="3755"/>
    <lineage>
        <taxon>Eukaryota</taxon>
        <taxon>Viridiplantae</taxon>
        <taxon>Streptophyta</taxon>
        <taxon>Embryophyta</taxon>
        <taxon>Tracheophyta</taxon>
        <taxon>Spermatophyta</taxon>
        <taxon>Magnoliopsida</taxon>
        <taxon>eudicotyledons</taxon>
        <taxon>Gunneridae</taxon>
        <taxon>Pentapetalae</taxon>
        <taxon>rosids</taxon>
        <taxon>fabids</taxon>
        <taxon>Rosales</taxon>
        <taxon>Rosaceae</taxon>
        <taxon>Amygdaloideae</taxon>
        <taxon>Amygdaleae</taxon>
        <taxon>Prunus</taxon>
    </lineage>
</organism>
<dbReference type="InterPro" id="IPR003663">
    <property type="entry name" value="Sugar/inositol_transpt"/>
</dbReference>
<feature type="transmembrane region" description="Helical" evidence="9">
    <location>
        <begin position="362"/>
        <end position="385"/>
    </location>
</feature>
<dbReference type="Gene3D" id="1.20.1250.20">
    <property type="entry name" value="MFS general substrate transporter like domains"/>
    <property type="match status" value="2"/>
</dbReference>
<dbReference type="EMBL" id="AP019297">
    <property type="protein sequence ID" value="BBG93329.1"/>
    <property type="molecule type" value="Genomic_DNA"/>
</dbReference>
<accession>A0A4Y1QNA9</accession>
<reference evidence="11" key="1">
    <citation type="journal article" date="2019" name="Science">
        <title>Mutation of a bHLH transcription factor allowed almond domestication.</title>
        <authorList>
            <person name="Sanchez-Perez R."/>
            <person name="Pavan S."/>
            <person name="Mazzeo R."/>
            <person name="Moldovan C."/>
            <person name="Aiese Cigliano R."/>
            <person name="Del Cueto J."/>
            <person name="Ricciardi F."/>
            <person name="Lotti C."/>
            <person name="Ricciardi L."/>
            <person name="Dicenta F."/>
            <person name="Lopez-Marques R.L."/>
            <person name="Lindberg Moller B."/>
        </authorList>
    </citation>
    <scope>NUCLEOTIDE SEQUENCE</scope>
</reference>
<proteinExistence type="inferred from homology"/>
<evidence type="ECO:0000256" key="9">
    <source>
        <dbReference type="SAM" id="Phobius"/>
    </source>
</evidence>
<feature type="transmembrane region" description="Helical" evidence="9">
    <location>
        <begin position="492"/>
        <end position="515"/>
    </location>
</feature>
<evidence type="ECO:0000256" key="4">
    <source>
        <dbReference type="ARBA" id="ARBA00022597"/>
    </source>
</evidence>
<keyword evidence="4" id="KW-0762">Sugar transport</keyword>
<feature type="transmembrane region" description="Helical" evidence="9">
    <location>
        <begin position="169"/>
        <end position="187"/>
    </location>
</feature>
<dbReference type="GO" id="GO:0016020">
    <property type="term" value="C:membrane"/>
    <property type="evidence" value="ECO:0007669"/>
    <property type="project" value="UniProtKB-SubCell"/>
</dbReference>
<dbReference type="InterPro" id="IPR005829">
    <property type="entry name" value="Sugar_transporter_CS"/>
</dbReference>
<dbReference type="AlphaFoldDB" id="A0A4Y1QNA9"/>
<dbReference type="GO" id="GO:0015293">
    <property type="term" value="F:symporter activity"/>
    <property type="evidence" value="ECO:0007669"/>
    <property type="project" value="UniProtKB-KW"/>
</dbReference>
<feature type="transmembrane region" description="Helical" evidence="9">
    <location>
        <begin position="135"/>
        <end position="157"/>
    </location>
</feature>
<dbReference type="CDD" id="cd17361">
    <property type="entry name" value="MFS_STP"/>
    <property type="match status" value="1"/>
</dbReference>
<comment type="subcellular location">
    <subcellularLocation>
        <location evidence="1">Membrane</location>
        <topology evidence="1">Multi-pass membrane protein</topology>
    </subcellularLocation>
</comment>
<dbReference type="PROSITE" id="PS00216">
    <property type="entry name" value="SUGAR_TRANSPORT_1"/>
    <property type="match status" value="1"/>
</dbReference>
<evidence type="ECO:0000256" key="1">
    <source>
        <dbReference type="ARBA" id="ARBA00004141"/>
    </source>
</evidence>
<dbReference type="GO" id="GO:0015145">
    <property type="term" value="F:monosaccharide transmembrane transporter activity"/>
    <property type="evidence" value="ECO:0007669"/>
    <property type="project" value="InterPro"/>
</dbReference>
<evidence type="ECO:0000256" key="8">
    <source>
        <dbReference type="ARBA" id="ARBA00023136"/>
    </source>
</evidence>
<feature type="transmembrane region" description="Helical" evidence="9">
    <location>
        <begin position="199"/>
        <end position="221"/>
    </location>
</feature>
<dbReference type="InterPro" id="IPR044778">
    <property type="entry name" value="MFS_STP/MST-like_plant"/>
</dbReference>
<dbReference type="PRINTS" id="PR00171">
    <property type="entry name" value="SUGRTRNSPORT"/>
</dbReference>
<dbReference type="InterPro" id="IPR036259">
    <property type="entry name" value="MFS_trans_sf"/>
</dbReference>
<sequence>MAGGFGGPTDGEEFEAKITPIVVISCILAASGGLMFGYDIGISGGVTSMPQFLREFFPVVYKRQQIPGLESNYCKYDNQGLQLFTSSLYIAALIATFFASYTTRVFGRKMSMLIAGIFFIVGTILNAAAQNLIMLIVGRLLLGCGVGFANQAVPLFLSEVAPTRIRGALNLLFQLMCTIGILVANLINYGTAKIEGGYGWRISLGLAGIPSLLLTFGALIVTDTPNSLIQRGKLEEGKKVLKRIRGIDNVDPEFLEILEASRAAKEVQHPFRNLFKRRNRPQLIITVFYRSLIISQFFFRIGSTDHHSLIACLARKLSQILTLLICVWSCCLLQFFQQFTGINSVNFYAPVLFQTLGFKHDASLYSSVITGGIMVLGAIVSIFLVDRAGRRMLLLEGGIQMFISHVIIAVILGWKLKDQSNDLDKGMGILVVVIICSFVGSFGWSWGPLCWLVASEIFPLEARSAGQSVTVCINMLFTFVIAQAFLSMLCHFRFGIFLFFAAWCLIMTVFVYFLLPETKGVPIEEMSDVVWRQHWFWKRYMDDSEDEPKEKGRKGIRICKDGYTSLEMFGKDALFGKGDLDSICNTV</sequence>
<gene>
    <name evidence="11" type="ORF">Prudu_001307</name>
</gene>
<dbReference type="SUPFAM" id="SSF103473">
    <property type="entry name" value="MFS general substrate transporter"/>
    <property type="match status" value="1"/>
</dbReference>
<dbReference type="PANTHER" id="PTHR23500">
    <property type="entry name" value="SOLUTE CARRIER FAMILY 2, FACILITATED GLUCOSE TRANSPORTER"/>
    <property type="match status" value="1"/>
</dbReference>
<keyword evidence="8 9" id="KW-0472">Membrane</keyword>
<dbReference type="Pfam" id="PF00083">
    <property type="entry name" value="Sugar_tr"/>
    <property type="match status" value="2"/>
</dbReference>
<evidence type="ECO:0000313" key="11">
    <source>
        <dbReference type="EMBL" id="BBG93329.1"/>
    </source>
</evidence>
<feature type="transmembrane region" description="Helical" evidence="9">
    <location>
        <begin position="21"/>
        <end position="40"/>
    </location>
</feature>
<feature type="transmembrane region" description="Helical" evidence="9">
    <location>
        <begin position="81"/>
        <end position="99"/>
    </location>
</feature>
<keyword evidence="5 9" id="KW-0812">Transmembrane</keyword>
<dbReference type="InterPro" id="IPR045262">
    <property type="entry name" value="STP/PLT_plant"/>
</dbReference>
<evidence type="ECO:0000256" key="2">
    <source>
        <dbReference type="ARBA" id="ARBA00010992"/>
    </source>
</evidence>
<evidence type="ECO:0000256" key="5">
    <source>
        <dbReference type="ARBA" id="ARBA00022692"/>
    </source>
</evidence>
<feature type="domain" description="Major facilitator superfamily (MFS) profile" evidence="10">
    <location>
        <begin position="25"/>
        <end position="519"/>
    </location>
</feature>
<feature type="transmembrane region" description="Helical" evidence="9">
    <location>
        <begin position="320"/>
        <end position="342"/>
    </location>
</feature>
<evidence type="ECO:0000256" key="3">
    <source>
        <dbReference type="ARBA" id="ARBA00022448"/>
    </source>
</evidence>
<feature type="transmembrane region" description="Helical" evidence="9">
    <location>
        <begin position="111"/>
        <end position="129"/>
    </location>
</feature>
<feature type="transmembrane region" description="Helical" evidence="9">
    <location>
        <begin position="392"/>
        <end position="414"/>
    </location>
</feature>
<dbReference type="InterPro" id="IPR020846">
    <property type="entry name" value="MFS_dom"/>
</dbReference>
<keyword evidence="6" id="KW-0769">Symport</keyword>
<dbReference type="PROSITE" id="PS50850">
    <property type="entry name" value="MFS"/>
    <property type="match status" value="1"/>
</dbReference>
<evidence type="ECO:0000256" key="6">
    <source>
        <dbReference type="ARBA" id="ARBA00022847"/>
    </source>
</evidence>
<protein>
    <submittedName>
        <fullName evidence="11">Major facilitator superfamily protein</fullName>
    </submittedName>
</protein>
<keyword evidence="3" id="KW-0813">Transport</keyword>
<evidence type="ECO:0000256" key="7">
    <source>
        <dbReference type="ARBA" id="ARBA00022989"/>
    </source>
</evidence>
<dbReference type="InterPro" id="IPR005828">
    <property type="entry name" value="MFS_sugar_transport-like"/>
</dbReference>
<feature type="transmembrane region" description="Helical" evidence="9">
    <location>
        <begin position="426"/>
        <end position="453"/>
    </location>
</feature>
<evidence type="ECO:0000259" key="10">
    <source>
        <dbReference type="PROSITE" id="PS50850"/>
    </source>
</evidence>